<proteinExistence type="predicted"/>
<dbReference type="Proteomes" id="UP001499959">
    <property type="component" value="Unassembled WGS sequence"/>
</dbReference>
<gene>
    <name evidence="1" type="ORF">GCM10023307_38440</name>
</gene>
<evidence type="ECO:0008006" key="3">
    <source>
        <dbReference type="Google" id="ProtNLM"/>
    </source>
</evidence>
<protein>
    <recommendedName>
        <fullName evidence="3">Flagellar FliJ protein</fullName>
    </recommendedName>
</protein>
<comment type="caution">
    <text evidence="1">The sequence shown here is derived from an EMBL/GenBank/DDBJ whole genome shotgun (WGS) entry which is preliminary data.</text>
</comment>
<dbReference type="EMBL" id="BAABJE010000030">
    <property type="protein sequence ID" value="GAA4807949.1"/>
    <property type="molecule type" value="Genomic_DNA"/>
</dbReference>
<name>A0ABP9CBQ5_9GAMM</name>
<reference evidence="2" key="1">
    <citation type="journal article" date="2019" name="Int. J. Syst. Evol. Microbiol.">
        <title>The Global Catalogue of Microorganisms (GCM) 10K type strain sequencing project: providing services to taxonomists for standard genome sequencing and annotation.</title>
        <authorList>
            <consortium name="The Broad Institute Genomics Platform"/>
            <consortium name="The Broad Institute Genome Sequencing Center for Infectious Disease"/>
            <person name="Wu L."/>
            <person name="Ma J."/>
        </authorList>
    </citation>
    <scope>NUCLEOTIDE SEQUENCE [LARGE SCALE GENOMIC DNA]</scope>
    <source>
        <strain evidence="2">JCM 18204</strain>
    </source>
</reference>
<evidence type="ECO:0000313" key="2">
    <source>
        <dbReference type="Proteomes" id="UP001499959"/>
    </source>
</evidence>
<sequence length="151" mass="17114">MSAKQSTAIRTLVRWRAFQEALAERECQQASARVLEARAAVDEAESVVAAIRNRRDELLGAQALDLGWLRAVDEFEQRAADEVRARSDTLDAANRVREEAVSEHLQARSRSRVAETRCDRVVLQENDLEEKRLFDRMASLIAVGAQENRHD</sequence>
<keyword evidence="2" id="KW-1185">Reference proteome</keyword>
<organism evidence="1 2">
    <name type="scientific">Lysobacter hankyongensis</name>
    <dbReference type="NCBI Taxonomy" id="1176535"/>
    <lineage>
        <taxon>Bacteria</taxon>
        <taxon>Pseudomonadati</taxon>
        <taxon>Pseudomonadota</taxon>
        <taxon>Gammaproteobacteria</taxon>
        <taxon>Lysobacterales</taxon>
        <taxon>Lysobacteraceae</taxon>
        <taxon>Lysobacter</taxon>
    </lineage>
</organism>
<accession>A0ABP9CBQ5</accession>
<evidence type="ECO:0000313" key="1">
    <source>
        <dbReference type="EMBL" id="GAA4807949.1"/>
    </source>
</evidence>
<dbReference type="RefSeq" id="WP_345304992.1">
    <property type="nucleotide sequence ID" value="NZ_BAABJE010000030.1"/>
</dbReference>